<dbReference type="GO" id="GO:0005759">
    <property type="term" value="C:mitochondrial matrix"/>
    <property type="evidence" value="ECO:0007669"/>
    <property type="project" value="TreeGrafter"/>
</dbReference>
<dbReference type="GO" id="GO:0006631">
    <property type="term" value="P:fatty acid metabolic process"/>
    <property type="evidence" value="ECO:0007669"/>
    <property type="project" value="TreeGrafter"/>
</dbReference>
<dbReference type="AlphaFoldDB" id="A0A835IUV8"/>
<sequence length="152" mass="17333">MARVPLNSHCRLMEEENRSILKDVFGESSSSESDESINNKWEEVKEIKGLWLCRDFLSLNQQSSLLFSIQNEGWFTEASQNQAMRFGDLPVWATELSHSICEAVIYAGNVSFSGDPETFDLNEEEVCSMPSNLVFREPLFDQLIVNVYQPGE</sequence>
<keyword evidence="2" id="KW-1185">Reference proteome</keyword>
<protein>
    <submittedName>
        <fullName evidence="1">Uncharacterized protein</fullName>
    </submittedName>
</protein>
<dbReference type="InterPro" id="IPR032870">
    <property type="entry name" value="ALKBH7-like"/>
</dbReference>
<evidence type="ECO:0000313" key="2">
    <source>
        <dbReference type="Proteomes" id="UP000631114"/>
    </source>
</evidence>
<comment type="caution">
    <text evidence="1">The sequence shown here is derived from an EMBL/GenBank/DDBJ whole genome shotgun (WGS) entry which is preliminary data.</text>
</comment>
<organism evidence="1 2">
    <name type="scientific">Coptis chinensis</name>
    <dbReference type="NCBI Taxonomy" id="261450"/>
    <lineage>
        <taxon>Eukaryota</taxon>
        <taxon>Viridiplantae</taxon>
        <taxon>Streptophyta</taxon>
        <taxon>Embryophyta</taxon>
        <taxon>Tracheophyta</taxon>
        <taxon>Spermatophyta</taxon>
        <taxon>Magnoliopsida</taxon>
        <taxon>Ranunculales</taxon>
        <taxon>Ranunculaceae</taxon>
        <taxon>Coptidoideae</taxon>
        <taxon>Coptis</taxon>
    </lineage>
</organism>
<dbReference type="EMBL" id="JADFTS010000002">
    <property type="protein sequence ID" value="KAF9622033.1"/>
    <property type="molecule type" value="Genomic_DNA"/>
</dbReference>
<evidence type="ECO:0000313" key="1">
    <source>
        <dbReference type="EMBL" id="KAF9622033.1"/>
    </source>
</evidence>
<proteinExistence type="predicted"/>
<dbReference type="PANTHER" id="PTHR21052:SF0">
    <property type="entry name" value="ALPHA-KETOGLUTARATE-DEPENDENT DIOXYGENASE ALKB HOMOLOG 7, MITOCHONDRIAL"/>
    <property type="match status" value="1"/>
</dbReference>
<dbReference type="GO" id="GO:0006974">
    <property type="term" value="P:DNA damage response"/>
    <property type="evidence" value="ECO:0007669"/>
    <property type="project" value="InterPro"/>
</dbReference>
<dbReference type="PANTHER" id="PTHR21052">
    <property type="entry name" value="SPERMATOGENESIS ASSOCIATED 11-RELATED"/>
    <property type="match status" value="1"/>
</dbReference>
<accession>A0A835IUV8</accession>
<name>A0A835IUV8_9MAGN</name>
<dbReference type="OrthoDB" id="412814at2759"/>
<gene>
    <name evidence="1" type="ORF">IFM89_029317</name>
</gene>
<dbReference type="Proteomes" id="UP000631114">
    <property type="component" value="Unassembled WGS sequence"/>
</dbReference>
<reference evidence="1 2" key="1">
    <citation type="submission" date="2020-10" db="EMBL/GenBank/DDBJ databases">
        <title>The Coptis chinensis genome and diversification of protoberbering-type alkaloids.</title>
        <authorList>
            <person name="Wang B."/>
            <person name="Shu S."/>
            <person name="Song C."/>
            <person name="Liu Y."/>
        </authorList>
    </citation>
    <scope>NUCLEOTIDE SEQUENCE [LARGE SCALE GENOMIC DNA]</scope>
    <source>
        <strain evidence="1">HL-2020</strain>
        <tissue evidence="1">Leaf</tissue>
    </source>
</reference>